<accession>A0ABQ1TXU8</accession>
<dbReference type="EMBL" id="BMHT01000003">
    <property type="protein sequence ID" value="GGF06322.1"/>
    <property type="molecule type" value="Genomic_DNA"/>
</dbReference>
<dbReference type="Proteomes" id="UP000632273">
    <property type="component" value="Unassembled WGS sequence"/>
</dbReference>
<gene>
    <name evidence="1" type="ORF">GCM10011383_16730</name>
</gene>
<dbReference type="RefSeq" id="WP_188813088.1">
    <property type="nucleotide sequence ID" value="NZ_BMHT01000003.1"/>
</dbReference>
<sequence length="99" mass="11042">MSQELLLTVATSLPLTGLGVLLFPEETESELLAFELYVQLPVRLLWPDGREQNSTASVEEVFRPVVPGALQNVAVRALMLNQEDAAEVPMGTRVYRREM</sequence>
<keyword evidence="2" id="KW-1185">Reference proteome</keyword>
<comment type="caution">
    <text evidence="1">The sequence shown here is derived from an EMBL/GenBank/DDBJ whole genome shotgun (WGS) entry which is preliminary data.</text>
</comment>
<evidence type="ECO:0000313" key="2">
    <source>
        <dbReference type="Proteomes" id="UP000632273"/>
    </source>
</evidence>
<protein>
    <submittedName>
        <fullName evidence="1">Uncharacterized protein</fullName>
    </submittedName>
</protein>
<organism evidence="1 2">
    <name type="scientific">Hymenobacter cavernae</name>
    <dbReference type="NCBI Taxonomy" id="2044852"/>
    <lineage>
        <taxon>Bacteria</taxon>
        <taxon>Pseudomonadati</taxon>
        <taxon>Bacteroidota</taxon>
        <taxon>Cytophagia</taxon>
        <taxon>Cytophagales</taxon>
        <taxon>Hymenobacteraceae</taxon>
        <taxon>Hymenobacter</taxon>
    </lineage>
</organism>
<proteinExistence type="predicted"/>
<name>A0ABQ1TXU8_9BACT</name>
<evidence type="ECO:0000313" key="1">
    <source>
        <dbReference type="EMBL" id="GGF06322.1"/>
    </source>
</evidence>
<reference evidence="2" key="1">
    <citation type="journal article" date="2019" name="Int. J. Syst. Evol. Microbiol.">
        <title>The Global Catalogue of Microorganisms (GCM) 10K type strain sequencing project: providing services to taxonomists for standard genome sequencing and annotation.</title>
        <authorList>
            <consortium name="The Broad Institute Genomics Platform"/>
            <consortium name="The Broad Institute Genome Sequencing Center for Infectious Disease"/>
            <person name="Wu L."/>
            <person name="Ma J."/>
        </authorList>
    </citation>
    <scope>NUCLEOTIDE SEQUENCE [LARGE SCALE GENOMIC DNA]</scope>
    <source>
        <strain evidence="2">CGMCC 1.15197</strain>
    </source>
</reference>